<dbReference type="PROSITE" id="PS50081">
    <property type="entry name" value="ZF_DAG_PE_2"/>
    <property type="match status" value="1"/>
</dbReference>
<evidence type="ECO:0000256" key="15">
    <source>
        <dbReference type="ARBA" id="ARBA00047899"/>
    </source>
</evidence>
<keyword evidence="14 18" id="KW-0175">Coiled coil</keyword>
<evidence type="ECO:0000256" key="17">
    <source>
        <dbReference type="PROSITE-ProRule" id="PRU10141"/>
    </source>
</evidence>
<dbReference type="PANTHER" id="PTHR22988:SF71">
    <property type="entry name" value="CITRON RHO-INTERACTING KINASE"/>
    <property type="match status" value="1"/>
</dbReference>
<evidence type="ECO:0000256" key="16">
    <source>
        <dbReference type="ARBA" id="ARBA00048679"/>
    </source>
</evidence>
<dbReference type="Pfam" id="PF00130">
    <property type="entry name" value="C1_1"/>
    <property type="match status" value="1"/>
</dbReference>
<feature type="coiled-coil region" evidence="18">
    <location>
        <begin position="434"/>
        <end position="584"/>
    </location>
</feature>
<keyword evidence="26" id="KW-1185">Reference proteome</keyword>
<comment type="cofactor">
    <cofactor evidence="1">
        <name>Mg(2+)</name>
        <dbReference type="ChEBI" id="CHEBI:18420"/>
    </cofactor>
</comment>
<dbReference type="InterPro" id="IPR011009">
    <property type="entry name" value="Kinase-like_dom_sf"/>
</dbReference>
<feature type="domain" description="PH" evidence="20">
    <location>
        <begin position="1399"/>
        <end position="1515"/>
    </location>
</feature>
<feature type="region of interest" description="Disordered" evidence="19">
    <location>
        <begin position="1875"/>
        <end position="1900"/>
    </location>
</feature>
<dbReference type="FunFam" id="1.10.510.10:FF:000751">
    <property type="entry name" value="Non-specific serine/threonine protein kinase"/>
    <property type="match status" value="1"/>
</dbReference>
<evidence type="ECO:0000256" key="18">
    <source>
        <dbReference type="SAM" id="Coils"/>
    </source>
</evidence>
<feature type="domain" description="AGC-kinase C-terminal" evidence="24">
    <location>
        <begin position="349"/>
        <end position="419"/>
    </location>
</feature>
<keyword evidence="6" id="KW-0597">Phosphoprotein</keyword>
<dbReference type="SMART" id="SM00109">
    <property type="entry name" value="C1"/>
    <property type="match status" value="1"/>
</dbReference>
<proteinExistence type="predicted"/>
<evidence type="ECO:0000256" key="8">
    <source>
        <dbReference type="ARBA" id="ARBA00022723"/>
    </source>
</evidence>
<evidence type="ECO:0000259" key="23">
    <source>
        <dbReference type="PROSITE" id="PS50219"/>
    </source>
</evidence>
<keyword evidence="7" id="KW-0808">Transferase</keyword>
<dbReference type="EC" id="2.7.11.1" evidence="3"/>
<dbReference type="InterPro" id="IPR000961">
    <property type="entry name" value="AGC-kinase_C"/>
</dbReference>
<evidence type="ECO:0000256" key="9">
    <source>
        <dbReference type="ARBA" id="ARBA00022741"/>
    </source>
</evidence>
<dbReference type="EMBL" id="JASPKY010000230">
    <property type="protein sequence ID" value="KAK9718274.1"/>
    <property type="molecule type" value="Genomic_DNA"/>
</dbReference>
<dbReference type="InterPro" id="IPR011993">
    <property type="entry name" value="PH-like_dom_sf"/>
</dbReference>
<evidence type="ECO:0000256" key="7">
    <source>
        <dbReference type="ARBA" id="ARBA00022679"/>
    </source>
</evidence>
<dbReference type="PROSITE" id="PS50011">
    <property type="entry name" value="PROTEIN_KINASE_DOM"/>
    <property type="match status" value="1"/>
</dbReference>
<dbReference type="SMART" id="SM00220">
    <property type="entry name" value="S_TKc"/>
    <property type="match status" value="1"/>
</dbReference>
<evidence type="ECO:0000259" key="20">
    <source>
        <dbReference type="PROSITE" id="PS50003"/>
    </source>
</evidence>
<sequence length="1900" mass="219464">MEPSQEPISVRINRINAYILGRLDITKSFTHAFTKESLLDALQLLYDECNTDHLKNSDRNIKQFIEKNRKSISTLKQLRVNLADFDIKNVIGRGHFGEVHLVKEIQTGDIYAMKTIKKYKSLEQKYTSFEEERNIMAFSQSPWITKLQYAFQDSANLYFVMEYHPGGDLLGLLNRQGGTLPESAASFYVAEMVLGLNDLHNMGYVHRDIKPDNILLDRCGHIKLVDFGSASLLGPKGEASHIMPIGTPDYIAPEVLQSLDNKNRKAQYGVACDYWSLGILAYELTIGTTPFLGQNTTGTYSKILNHKNSLKFPPDVVLSQAYVSLIKGLLANQESRLSYKEIITHPLYINTDFTTLRDQVPPFVPKITSIDDTSNFTDILDRKKEPHMDDYKTKTQFSGKNLPFVGFTYTFKIGNEYKDNSYSSNGCLMKDETLASMKKEIERLQKAIRKNEDSFQEMESIGKKYEEKCRKLENAESVRNALEKDLANSIAECSALKRTIELERKDRKDLERKALDLIKSAKVKWEAAEKIKVDLLSNDMNKQQEKITRLEQENKALHDQIREISKLENMHKASLERVENLSRRSVVNLESRLQKVTTRSQNDLSDIQTKLNIETNKNFDLENKILNCEKLNSNLISELETLRHKILILQKTVDESTVTIKNQENLIETLQNIKEKDSKSAEKVKEIQEENASLKMKINNLESVENILKQEKNKCILLTNELEALKADLEFEKLSHQTILDEITEKRKDEVKKLNEELKEALNKNRENERKLKEADLNEENYRLKIKALEDLLRKLQSGVSKLENSSESLGVLQQQIERLEQQLVEVHETFAVEKQEFTQFKSKHWRLEKQFENATLDKKIVERDLKEVKEENVKLTNEINSLNTTLGETKKMHQKALLELNNLNENLSGEIMKLTDIVKNLEEKLQFEKEKSDDEKTVVQRLNKEFAEKEKVYQTLQREYDALVFEKNNYQKQLEHFEASNSKLINQFERIMKEKADLFNEIENYKKEQQNNQQNRNALRKACTVLEDQLVEYEQLYKESEDKHNILTTEIDKLKADLADERNNVMEARKLTNEERSFKLLAETKCKKLAEDLEHLQEENVSYKAQCKELKSYSSTLSEELNIAEQRITDLKIEIKNLTRQIENCLSENQMLKEENSNQLTHLNSVKESNYKLGQDLNEFRNLNKALFEQSEQLNNLLIEKDIFLKERELKTESTIHQQTKLIDFLQSKLQMEENKKKKTFSDKLFGHSKKENQPPLSLVLNYRDLEHQLTKEREVTKNLRQEDHRKVLAQIVQSPQRNELYRQNSVQRMHHNIPHRFDTKICTKPVTCNQCRNQIPLGRTSRVCSECLITVHPQCVSNLPSTCGLPQAFAKHYSDSLSKLHDSKAENADEISNETANIDIESWVKIAVKSSWEKYYACLTANAITIYEEPPNNDSVKVVKSLDLKPADSYGKVIMEPVVSEIGIPVANSDLPFVLKVEVSPNTTCWPPKYLIFMTLSIENRDKWYKALERIFNKTGEKYMGEDIHELTREIDVNCIIELDKDMKLFGADKGLFSYNNNTLNHISGPLHVQQIATLPKLNLVLMIVDENRVLISCDLRHLHSLCACAPCSKPSLQFQAVNIKNMNGFHLFRTSCNKTNMLCIANARQLFILKYDFKCKTFIPERILDTAEPTSCILFTEHSLIIGADKFFEIDLATYHADEFLDASDRKLSSAITCYKLKSFPLSILRISKNPVEYLLCFHEFATFVDEYGRSTRGSDIKWSHLPHAFYYNAGYLFVVQFYAIEIIKITSDAMNNSTNSTDFETYKMEFSNLKYLGHGDNGIYIKTGNYIKYVNASNINPDTSLPLTADIEQIDCDSDRFSFTSSIVQSLDGHLSDTESVPTSDPSSEVHKKVKFSTDL</sequence>
<dbReference type="InterPro" id="IPR001849">
    <property type="entry name" value="PH_domain"/>
</dbReference>
<evidence type="ECO:0000256" key="2">
    <source>
        <dbReference type="ARBA" id="ARBA00004496"/>
    </source>
</evidence>
<feature type="domain" description="Protein kinase" evidence="21">
    <location>
        <begin position="85"/>
        <end position="348"/>
    </location>
</feature>
<dbReference type="PROSITE" id="PS00107">
    <property type="entry name" value="PROTEIN_KINASE_ATP"/>
    <property type="match status" value="1"/>
</dbReference>
<dbReference type="GO" id="GO:0031032">
    <property type="term" value="P:actomyosin structure organization"/>
    <property type="evidence" value="ECO:0007669"/>
    <property type="project" value="TreeGrafter"/>
</dbReference>
<name>A0AAW1KHM0_POPJA</name>
<dbReference type="GO" id="GO:0005737">
    <property type="term" value="C:cytoplasm"/>
    <property type="evidence" value="ECO:0007669"/>
    <property type="project" value="UniProtKB-SubCell"/>
</dbReference>
<dbReference type="Pfam" id="PF00780">
    <property type="entry name" value="CNH"/>
    <property type="match status" value="1"/>
</dbReference>
<evidence type="ECO:0000256" key="14">
    <source>
        <dbReference type="ARBA" id="ARBA00023054"/>
    </source>
</evidence>
<feature type="coiled-coil region" evidence="18">
    <location>
        <begin position="670"/>
        <end position="1237"/>
    </location>
</feature>
<dbReference type="InterPro" id="IPR046349">
    <property type="entry name" value="C1-like_sf"/>
</dbReference>
<dbReference type="GO" id="GO:0015629">
    <property type="term" value="C:actin cytoskeleton"/>
    <property type="evidence" value="ECO:0007669"/>
    <property type="project" value="TreeGrafter"/>
</dbReference>
<evidence type="ECO:0000256" key="6">
    <source>
        <dbReference type="ARBA" id="ARBA00022553"/>
    </source>
</evidence>
<dbReference type="InterPro" id="IPR001180">
    <property type="entry name" value="CNH_dom"/>
</dbReference>
<dbReference type="InterPro" id="IPR000719">
    <property type="entry name" value="Prot_kinase_dom"/>
</dbReference>
<keyword evidence="11 25" id="KW-0418">Kinase</keyword>
<keyword evidence="5" id="KW-0723">Serine/threonine-protein kinase</keyword>
<dbReference type="SUPFAM" id="SSF56112">
    <property type="entry name" value="Protein kinase-like (PK-like)"/>
    <property type="match status" value="1"/>
</dbReference>
<evidence type="ECO:0000256" key="10">
    <source>
        <dbReference type="ARBA" id="ARBA00022771"/>
    </source>
</evidence>
<feature type="compositionally biased region" description="Polar residues" evidence="19">
    <location>
        <begin position="1878"/>
        <end position="1887"/>
    </location>
</feature>
<keyword evidence="9 17" id="KW-0547">Nucleotide-binding</keyword>
<dbReference type="GO" id="GO:0000281">
    <property type="term" value="P:mitotic cytokinesis"/>
    <property type="evidence" value="ECO:0007669"/>
    <property type="project" value="TreeGrafter"/>
</dbReference>
<dbReference type="Gene3D" id="1.10.510.10">
    <property type="entry name" value="Transferase(Phosphotransferase) domain 1"/>
    <property type="match status" value="1"/>
</dbReference>
<dbReference type="SMART" id="SM00233">
    <property type="entry name" value="PH"/>
    <property type="match status" value="1"/>
</dbReference>
<dbReference type="SUPFAM" id="SSF57889">
    <property type="entry name" value="Cysteine-rich domain"/>
    <property type="match status" value="1"/>
</dbReference>
<feature type="domain" description="Phorbol-ester/DAG-type" evidence="22">
    <location>
        <begin position="1316"/>
        <end position="1365"/>
    </location>
</feature>
<keyword evidence="8" id="KW-0479">Metal-binding</keyword>
<accession>A0AAW1KHM0</accession>
<evidence type="ECO:0000256" key="11">
    <source>
        <dbReference type="ARBA" id="ARBA00022777"/>
    </source>
</evidence>
<evidence type="ECO:0000256" key="3">
    <source>
        <dbReference type="ARBA" id="ARBA00012513"/>
    </source>
</evidence>
<keyword evidence="10" id="KW-0863">Zinc-finger</keyword>
<dbReference type="PROSITE" id="PS00108">
    <property type="entry name" value="PROTEIN_KINASE_ST"/>
    <property type="match status" value="1"/>
</dbReference>
<keyword evidence="4" id="KW-0963">Cytoplasm</keyword>
<dbReference type="GO" id="GO:0004674">
    <property type="term" value="F:protein serine/threonine kinase activity"/>
    <property type="evidence" value="ECO:0007669"/>
    <property type="project" value="UniProtKB-KW"/>
</dbReference>
<evidence type="ECO:0000259" key="24">
    <source>
        <dbReference type="PROSITE" id="PS51285"/>
    </source>
</evidence>
<evidence type="ECO:0000259" key="21">
    <source>
        <dbReference type="PROSITE" id="PS50011"/>
    </source>
</evidence>
<comment type="catalytic activity">
    <reaction evidence="15">
        <text>L-threonyl-[protein] + ATP = O-phospho-L-threonyl-[protein] + ADP + H(+)</text>
        <dbReference type="Rhea" id="RHEA:46608"/>
        <dbReference type="Rhea" id="RHEA-COMP:11060"/>
        <dbReference type="Rhea" id="RHEA-COMP:11605"/>
        <dbReference type="ChEBI" id="CHEBI:15378"/>
        <dbReference type="ChEBI" id="CHEBI:30013"/>
        <dbReference type="ChEBI" id="CHEBI:30616"/>
        <dbReference type="ChEBI" id="CHEBI:61977"/>
        <dbReference type="ChEBI" id="CHEBI:456216"/>
        <dbReference type="EC" id="2.7.11.1"/>
    </reaction>
</comment>
<dbReference type="InterPro" id="IPR050839">
    <property type="entry name" value="Rho-assoc_Ser/Thr_Kinase"/>
</dbReference>
<keyword evidence="12" id="KW-0862">Zinc</keyword>
<dbReference type="Gene3D" id="3.30.60.20">
    <property type="match status" value="1"/>
</dbReference>
<dbReference type="PROSITE" id="PS50219">
    <property type="entry name" value="CNH"/>
    <property type="match status" value="1"/>
</dbReference>
<dbReference type="PROSITE" id="PS51285">
    <property type="entry name" value="AGC_KINASE_CTER"/>
    <property type="match status" value="1"/>
</dbReference>
<dbReference type="SMART" id="SM00036">
    <property type="entry name" value="CNH"/>
    <property type="match status" value="1"/>
</dbReference>
<dbReference type="Gene3D" id="3.30.200.20">
    <property type="entry name" value="Phosphorylase Kinase, domain 1"/>
    <property type="match status" value="1"/>
</dbReference>
<evidence type="ECO:0000256" key="13">
    <source>
        <dbReference type="ARBA" id="ARBA00022840"/>
    </source>
</evidence>
<evidence type="ECO:0000256" key="4">
    <source>
        <dbReference type="ARBA" id="ARBA00022490"/>
    </source>
</evidence>
<evidence type="ECO:0000313" key="25">
    <source>
        <dbReference type="EMBL" id="KAK9718274.1"/>
    </source>
</evidence>
<comment type="caution">
    <text evidence="25">The sequence shown here is derived from an EMBL/GenBank/DDBJ whole genome shotgun (WGS) entry which is preliminary data.</text>
</comment>
<dbReference type="InterPro" id="IPR002219">
    <property type="entry name" value="PKC_DAG/PE"/>
</dbReference>
<feature type="binding site" evidence="17">
    <location>
        <position position="118"/>
    </location>
    <ligand>
        <name>ATP</name>
        <dbReference type="ChEBI" id="CHEBI:30616"/>
    </ligand>
</feature>
<comment type="catalytic activity">
    <reaction evidence="16">
        <text>L-seryl-[protein] + ATP = O-phospho-L-seryl-[protein] + ADP + H(+)</text>
        <dbReference type="Rhea" id="RHEA:17989"/>
        <dbReference type="Rhea" id="RHEA-COMP:9863"/>
        <dbReference type="Rhea" id="RHEA-COMP:11604"/>
        <dbReference type="ChEBI" id="CHEBI:15378"/>
        <dbReference type="ChEBI" id="CHEBI:29999"/>
        <dbReference type="ChEBI" id="CHEBI:30616"/>
        <dbReference type="ChEBI" id="CHEBI:83421"/>
        <dbReference type="ChEBI" id="CHEBI:456216"/>
        <dbReference type="EC" id="2.7.11.1"/>
    </reaction>
</comment>
<dbReference type="Gene3D" id="2.30.29.30">
    <property type="entry name" value="Pleckstrin-homology domain (PH domain)/Phosphotyrosine-binding domain (PTB)"/>
    <property type="match status" value="1"/>
</dbReference>
<evidence type="ECO:0000259" key="22">
    <source>
        <dbReference type="PROSITE" id="PS50081"/>
    </source>
</evidence>
<evidence type="ECO:0000256" key="12">
    <source>
        <dbReference type="ARBA" id="ARBA00022833"/>
    </source>
</evidence>
<dbReference type="GO" id="GO:0005524">
    <property type="term" value="F:ATP binding"/>
    <property type="evidence" value="ECO:0007669"/>
    <property type="project" value="UniProtKB-UniRule"/>
</dbReference>
<organism evidence="25 26">
    <name type="scientific">Popillia japonica</name>
    <name type="common">Japanese beetle</name>
    <dbReference type="NCBI Taxonomy" id="7064"/>
    <lineage>
        <taxon>Eukaryota</taxon>
        <taxon>Metazoa</taxon>
        <taxon>Ecdysozoa</taxon>
        <taxon>Arthropoda</taxon>
        <taxon>Hexapoda</taxon>
        <taxon>Insecta</taxon>
        <taxon>Pterygota</taxon>
        <taxon>Neoptera</taxon>
        <taxon>Endopterygota</taxon>
        <taxon>Coleoptera</taxon>
        <taxon>Polyphaga</taxon>
        <taxon>Scarabaeiformia</taxon>
        <taxon>Scarabaeidae</taxon>
        <taxon>Rutelinae</taxon>
        <taxon>Popillia</taxon>
    </lineage>
</organism>
<evidence type="ECO:0000256" key="1">
    <source>
        <dbReference type="ARBA" id="ARBA00001946"/>
    </source>
</evidence>
<dbReference type="PANTHER" id="PTHR22988">
    <property type="entry name" value="MYOTONIC DYSTROPHY S/T KINASE-RELATED"/>
    <property type="match status" value="1"/>
</dbReference>
<dbReference type="PROSITE" id="PS00479">
    <property type="entry name" value="ZF_DAG_PE_1"/>
    <property type="match status" value="1"/>
</dbReference>
<gene>
    <name evidence="25" type="ORF">QE152_g23268</name>
</gene>
<dbReference type="Pfam" id="PF00069">
    <property type="entry name" value="Pkinase"/>
    <property type="match status" value="1"/>
</dbReference>
<keyword evidence="13 17" id="KW-0067">ATP-binding</keyword>
<dbReference type="InterPro" id="IPR008271">
    <property type="entry name" value="Ser/Thr_kinase_AS"/>
</dbReference>
<dbReference type="GO" id="GO:0008270">
    <property type="term" value="F:zinc ion binding"/>
    <property type="evidence" value="ECO:0007669"/>
    <property type="project" value="UniProtKB-KW"/>
</dbReference>
<evidence type="ECO:0000256" key="5">
    <source>
        <dbReference type="ARBA" id="ARBA00022527"/>
    </source>
</evidence>
<dbReference type="Proteomes" id="UP001458880">
    <property type="component" value="Unassembled WGS sequence"/>
</dbReference>
<dbReference type="FunFam" id="3.30.200.20:FF:000017">
    <property type="entry name" value="Non-specific serine/threonine protein kinase"/>
    <property type="match status" value="1"/>
</dbReference>
<dbReference type="SUPFAM" id="SSF50729">
    <property type="entry name" value="PH domain-like"/>
    <property type="match status" value="1"/>
</dbReference>
<protein>
    <recommendedName>
        <fullName evidence="3">non-specific serine/threonine protein kinase</fullName>
        <ecNumber evidence="3">2.7.11.1</ecNumber>
    </recommendedName>
</protein>
<evidence type="ECO:0000256" key="19">
    <source>
        <dbReference type="SAM" id="MobiDB-lite"/>
    </source>
</evidence>
<evidence type="ECO:0000313" key="26">
    <source>
        <dbReference type="Proteomes" id="UP001458880"/>
    </source>
</evidence>
<dbReference type="PROSITE" id="PS50003">
    <property type="entry name" value="PH_DOMAIN"/>
    <property type="match status" value="1"/>
</dbReference>
<dbReference type="InterPro" id="IPR017441">
    <property type="entry name" value="Protein_kinase_ATP_BS"/>
</dbReference>
<feature type="compositionally biased region" description="Basic and acidic residues" evidence="19">
    <location>
        <begin position="1888"/>
        <end position="1900"/>
    </location>
</feature>
<comment type="subcellular location">
    <subcellularLocation>
        <location evidence="2">Cytoplasm</location>
    </subcellularLocation>
</comment>
<feature type="domain" description="CNH" evidence="23">
    <location>
        <begin position="1532"/>
        <end position="1823"/>
    </location>
</feature>
<reference evidence="25 26" key="1">
    <citation type="journal article" date="2024" name="BMC Genomics">
        <title>De novo assembly and annotation of Popillia japonica's genome with initial clues to its potential as an invasive pest.</title>
        <authorList>
            <person name="Cucini C."/>
            <person name="Boschi S."/>
            <person name="Funari R."/>
            <person name="Cardaioli E."/>
            <person name="Iannotti N."/>
            <person name="Marturano G."/>
            <person name="Paoli F."/>
            <person name="Bruttini M."/>
            <person name="Carapelli A."/>
            <person name="Frati F."/>
            <person name="Nardi F."/>
        </authorList>
    </citation>
    <scope>NUCLEOTIDE SEQUENCE [LARGE SCALE GENOMIC DNA]</scope>
    <source>
        <strain evidence="25">DMR45628</strain>
    </source>
</reference>